<proteinExistence type="predicted"/>
<organism evidence="1 2">
    <name type="scientific">Flavobacterium procerum</name>
    <dbReference type="NCBI Taxonomy" id="1455569"/>
    <lineage>
        <taxon>Bacteria</taxon>
        <taxon>Pseudomonadati</taxon>
        <taxon>Bacteroidota</taxon>
        <taxon>Flavobacteriia</taxon>
        <taxon>Flavobacteriales</taxon>
        <taxon>Flavobacteriaceae</taxon>
        <taxon>Flavobacterium</taxon>
    </lineage>
</organism>
<evidence type="ECO:0008006" key="3">
    <source>
        <dbReference type="Google" id="ProtNLM"/>
    </source>
</evidence>
<comment type="caution">
    <text evidence="1">The sequence shown here is derived from an EMBL/GenBank/DDBJ whole genome shotgun (WGS) entry which is preliminary data.</text>
</comment>
<accession>A0ABV6BXA5</accession>
<evidence type="ECO:0000313" key="1">
    <source>
        <dbReference type="EMBL" id="MFC0080063.1"/>
    </source>
</evidence>
<evidence type="ECO:0000313" key="2">
    <source>
        <dbReference type="Proteomes" id="UP001589734"/>
    </source>
</evidence>
<keyword evidence="2" id="KW-1185">Reference proteome</keyword>
<dbReference type="Proteomes" id="UP001589734">
    <property type="component" value="Unassembled WGS sequence"/>
</dbReference>
<gene>
    <name evidence="1" type="ORF">ACFFLS_23670</name>
</gene>
<sequence length="395" mass="45840">MKNYFFYIIFVLFTIQFSYSQIASEYTNLVDEGRKLYNLQKYALALEKYSSAFKIKEYDAVDLYNAACNAALSGQSKIAMELLNKSVDNGYFDEEHLKKDCDLYSLHSLKDWEVLFSKIEREKSNVKTEEEVFKKVFISDSISKNLYELFFTKDYKSKNTKQDFEKDRSLLSNLVKANKIESTKDLGISDFSQSMKYDSIRNSRYRCSFIIAPSVFGVNINEYLMTRAGYRIAIEYSTTKGNALINELKIEKQNLLSPSINIKQRFETFITTIDTCHFRFGIFNNDKRVIGISSTTSIKNKIKKIFEDLEYAESTELPKLDASKKHGYISFFTGDSETSGPKNSIGFVMQQTFEFIFFDNTDIIVVSTNGEYGFYRTKKIEKIKDFISNRKNTLI</sequence>
<protein>
    <recommendedName>
        <fullName evidence="3">Tetratricopeptide repeat protein</fullName>
    </recommendedName>
</protein>
<dbReference type="EMBL" id="JBHLYW010000029">
    <property type="protein sequence ID" value="MFC0080063.1"/>
    <property type="molecule type" value="Genomic_DNA"/>
</dbReference>
<reference evidence="1 2" key="1">
    <citation type="submission" date="2024-09" db="EMBL/GenBank/DDBJ databases">
        <authorList>
            <person name="Sun Q."/>
            <person name="Mori K."/>
        </authorList>
    </citation>
    <scope>NUCLEOTIDE SEQUENCE [LARGE SCALE GENOMIC DNA]</scope>
    <source>
        <strain evidence="1 2">CGMCC 1.12926</strain>
    </source>
</reference>
<name>A0ABV6BXA5_9FLAO</name>